<name>S4VZ46_9VIRU</name>
<dbReference type="EMBL" id="KC977570">
    <property type="protein sequence ID" value="AGO83134.1"/>
    <property type="molecule type" value="Genomic_DNA"/>
</dbReference>
<protein>
    <submittedName>
        <fullName evidence="2">Uncharacterized protein</fullName>
    </submittedName>
</protein>
<reference evidence="2 3" key="1">
    <citation type="journal article" date="2013" name="Science">
        <title>Pandoraviruses: amoeba viruses with genomes up to 2.5 Mb reaching that of parasitic eukaryotes.</title>
        <authorList>
            <person name="Philippe N."/>
            <person name="Legendre M."/>
            <person name="Doutre G."/>
            <person name="Coute Y."/>
            <person name="Poirot O."/>
            <person name="Lescot M."/>
            <person name="Arslan D."/>
            <person name="Seltzer V."/>
            <person name="Bertaux L."/>
            <person name="Bruley C."/>
            <person name="Garin J."/>
            <person name="Claverie J.M."/>
            <person name="Abergel C."/>
        </authorList>
    </citation>
    <scope>NUCLEOTIDE SEQUENCE [LARGE SCALE GENOMIC DNA]</scope>
    <source>
        <strain evidence="2">Melbourne</strain>
    </source>
</reference>
<evidence type="ECO:0000313" key="2">
    <source>
        <dbReference type="EMBL" id="AGO83134.1"/>
    </source>
</evidence>
<dbReference type="KEGG" id="vg:16512623"/>
<feature type="compositionally biased region" description="Basic and acidic residues" evidence="1">
    <location>
        <begin position="21"/>
        <end position="35"/>
    </location>
</feature>
<evidence type="ECO:0000313" key="3">
    <source>
        <dbReference type="Proteomes" id="UP000201566"/>
    </source>
</evidence>
<dbReference type="Proteomes" id="UP000201566">
    <property type="component" value="Segment"/>
</dbReference>
<evidence type="ECO:0000256" key="1">
    <source>
        <dbReference type="SAM" id="MobiDB-lite"/>
    </source>
</evidence>
<accession>S4VZ46</accession>
<gene>
    <name evidence="2" type="ORF">pdul_cds_903</name>
</gene>
<organism evidence="2 3">
    <name type="scientific">Pandoravirus dulcis</name>
    <dbReference type="NCBI Taxonomy" id="1349409"/>
    <lineage>
        <taxon>Viruses</taxon>
        <taxon>Pandoravirus</taxon>
    </lineage>
</organism>
<dbReference type="RefSeq" id="YP_008319803.1">
    <property type="nucleotide sequence ID" value="NC_021858.1"/>
</dbReference>
<proteinExistence type="predicted"/>
<dbReference type="GeneID" id="16512623"/>
<sequence length="297" mass="31905">MQCTLSLCPSFLHKTKPAPKRPREADRGPRRDSRASKRPRTAAVKTDRPAAKIRCRSRDDHAAAGAQRPPMPVERGCSDLARLSILLDYLGTLVADGQCEAFGVIVVIDGTHTCRLAVARALPRAPGLVWTLQSSSWSDVCAVTNTRGGDGVERTVHAAPDPSSDMPAIVDTRLPTGMGSDAATVSVVCRRWIEAHAVRGGDREQSRLWVRMNRSDRPCSVASTRALGVLIAGTDRPTRPEPHGTVGATLDQAWDNWNSEAIRYAAAYLHSISLALSAKLLESASALAPAHCLPTTP</sequence>
<feature type="region of interest" description="Disordered" evidence="1">
    <location>
        <begin position="1"/>
        <end position="49"/>
    </location>
</feature>